<dbReference type="Proteomes" id="UP000266484">
    <property type="component" value="Unassembled WGS sequence"/>
</dbReference>
<dbReference type="AlphaFoldDB" id="A0A399TBS9"/>
<protein>
    <submittedName>
        <fullName evidence="2">Uncharacterized protein</fullName>
    </submittedName>
</protein>
<dbReference type="RefSeq" id="WP_119455543.1">
    <property type="nucleotide sequence ID" value="NZ_QWGT01000110.1"/>
</dbReference>
<proteinExistence type="predicted"/>
<sequence length="69" mass="6709">MPVSVAPRTTAAATAPTPAASRAPLPGDPACVAFAGSADGFRHAGTRSIAIDLAPFIARARAAAVPLAA</sequence>
<feature type="compositionally biased region" description="Low complexity" evidence="1">
    <location>
        <begin position="1"/>
        <end position="24"/>
    </location>
</feature>
<reference evidence="2 3" key="1">
    <citation type="submission" date="2018-08" db="EMBL/GenBank/DDBJ databases">
        <title>Genome Sequence of Clavibacter michiganensis Subspecies type strains, and the Atypical Peach-Colored Strains Isolated from Tomato.</title>
        <authorList>
            <person name="Osdaghi E."/>
            <person name="Portier P."/>
            <person name="Briand M."/>
            <person name="Jacques M.-A."/>
        </authorList>
    </citation>
    <scope>NUCLEOTIDE SEQUENCE [LARGE SCALE GENOMIC DNA]</scope>
    <source>
        <strain evidence="2 3">CFBP 8615</strain>
    </source>
</reference>
<evidence type="ECO:0000313" key="2">
    <source>
        <dbReference type="EMBL" id="RIJ51463.1"/>
    </source>
</evidence>
<accession>A0A399TBS9</accession>
<evidence type="ECO:0000313" key="3">
    <source>
        <dbReference type="Proteomes" id="UP000266484"/>
    </source>
</evidence>
<name>A0A399TBS9_9MICO</name>
<evidence type="ECO:0000256" key="1">
    <source>
        <dbReference type="SAM" id="MobiDB-lite"/>
    </source>
</evidence>
<organism evidence="2 3">
    <name type="scientific">Clavibacter lycopersici</name>
    <dbReference type="NCBI Taxonomy" id="2301718"/>
    <lineage>
        <taxon>Bacteria</taxon>
        <taxon>Bacillati</taxon>
        <taxon>Actinomycetota</taxon>
        <taxon>Actinomycetes</taxon>
        <taxon>Micrococcales</taxon>
        <taxon>Microbacteriaceae</taxon>
        <taxon>Clavibacter</taxon>
    </lineage>
</organism>
<feature type="region of interest" description="Disordered" evidence="1">
    <location>
        <begin position="1"/>
        <end position="25"/>
    </location>
</feature>
<dbReference type="EMBL" id="QWGT01000110">
    <property type="protein sequence ID" value="RIJ51463.1"/>
    <property type="molecule type" value="Genomic_DNA"/>
</dbReference>
<keyword evidence="3" id="KW-1185">Reference proteome</keyword>
<comment type="caution">
    <text evidence="2">The sequence shown here is derived from an EMBL/GenBank/DDBJ whole genome shotgun (WGS) entry which is preliminary data.</text>
</comment>
<gene>
    <name evidence="2" type="ORF">DZG00_08825</name>
</gene>